<evidence type="ECO:0000256" key="8">
    <source>
        <dbReference type="ARBA" id="ARBA00023326"/>
    </source>
</evidence>
<dbReference type="PANTHER" id="PTHR10353">
    <property type="entry name" value="GLYCOSYL HYDROLASE"/>
    <property type="match status" value="1"/>
</dbReference>
<reference evidence="12" key="1">
    <citation type="submission" date="2020-01" db="EMBL/GenBank/DDBJ databases">
        <authorList>
            <person name="Meier V. D."/>
            <person name="Meier V D."/>
        </authorList>
    </citation>
    <scope>NUCLEOTIDE SEQUENCE</scope>
    <source>
        <strain evidence="12">HLG_WM_MAG_10</strain>
    </source>
</reference>
<keyword evidence="8" id="KW-0624">Polysaccharide degradation</keyword>
<feature type="active site" description="Proton donor" evidence="9">
    <location>
        <position position="201"/>
    </location>
</feature>
<dbReference type="AlphaFoldDB" id="A0A6S6T3D8"/>
<keyword evidence="5" id="KW-0136">Cellulose degradation</keyword>
<evidence type="ECO:0000256" key="11">
    <source>
        <dbReference type="RuleBase" id="RU361175"/>
    </source>
</evidence>
<keyword evidence="4 11" id="KW-0378">Hydrolase</keyword>
<keyword evidence="7 11" id="KW-0326">Glycosidase</keyword>
<evidence type="ECO:0000256" key="2">
    <source>
        <dbReference type="ARBA" id="ARBA00010838"/>
    </source>
</evidence>
<evidence type="ECO:0000256" key="6">
    <source>
        <dbReference type="ARBA" id="ARBA00023277"/>
    </source>
</evidence>
<evidence type="ECO:0000313" key="12">
    <source>
        <dbReference type="EMBL" id="CAA6813782.1"/>
    </source>
</evidence>
<dbReference type="PRINTS" id="PR00131">
    <property type="entry name" value="GLHYDRLASE1"/>
</dbReference>
<feature type="binding site" evidence="10">
    <location>
        <begin position="444"/>
        <end position="445"/>
    </location>
    <ligand>
        <name>substrate</name>
    </ligand>
</feature>
<comment type="catalytic activity">
    <reaction evidence="1 11">
        <text>Hydrolysis of terminal, non-reducing beta-D-glucosyl residues with release of beta-D-glucose.</text>
        <dbReference type="EC" id="3.2.1.21"/>
    </reaction>
</comment>
<feature type="binding site" evidence="10">
    <location>
        <position position="156"/>
    </location>
    <ligand>
        <name>substrate</name>
    </ligand>
</feature>
<evidence type="ECO:0000256" key="7">
    <source>
        <dbReference type="ARBA" id="ARBA00023295"/>
    </source>
</evidence>
<feature type="binding site" evidence="10">
    <location>
        <position position="329"/>
    </location>
    <ligand>
        <name>substrate</name>
    </ligand>
</feature>
<keyword evidence="6" id="KW-0119">Carbohydrate metabolism</keyword>
<dbReference type="PANTHER" id="PTHR10353:SF36">
    <property type="entry name" value="LP05116P"/>
    <property type="match status" value="1"/>
</dbReference>
<feature type="binding site" evidence="10">
    <location>
        <position position="200"/>
    </location>
    <ligand>
        <name>substrate</name>
    </ligand>
</feature>
<evidence type="ECO:0000256" key="5">
    <source>
        <dbReference type="ARBA" id="ARBA00023001"/>
    </source>
</evidence>
<name>A0A6S6T3D8_9BACT</name>
<dbReference type="PROSITE" id="PS00653">
    <property type="entry name" value="GLYCOSYL_HYDROL_F1_2"/>
    <property type="match status" value="1"/>
</dbReference>
<dbReference type="EC" id="3.2.1.21" evidence="3 11"/>
<dbReference type="Pfam" id="PF00232">
    <property type="entry name" value="Glyco_hydro_1"/>
    <property type="match status" value="1"/>
</dbReference>
<proteinExistence type="inferred from homology"/>
<evidence type="ECO:0000256" key="10">
    <source>
        <dbReference type="PIRSR" id="PIRSR617736-2"/>
    </source>
</evidence>
<dbReference type="EMBL" id="CACVAQ010000208">
    <property type="protein sequence ID" value="CAA6813782.1"/>
    <property type="molecule type" value="Genomic_DNA"/>
</dbReference>
<feature type="binding site" evidence="10">
    <location>
        <position position="54"/>
    </location>
    <ligand>
        <name>substrate</name>
    </ligand>
</feature>
<dbReference type="GO" id="GO:0005829">
    <property type="term" value="C:cytosol"/>
    <property type="evidence" value="ECO:0007669"/>
    <property type="project" value="TreeGrafter"/>
</dbReference>
<evidence type="ECO:0000256" key="9">
    <source>
        <dbReference type="PIRSR" id="PIRSR617736-1"/>
    </source>
</evidence>
<organism evidence="12">
    <name type="scientific">uncultured Aureispira sp</name>
    <dbReference type="NCBI Taxonomy" id="1331704"/>
    <lineage>
        <taxon>Bacteria</taxon>
        <taxon>Pseudomonadati</taxon>
        <taxon>Bacteroidota</taxon>
        <taxon>Saprospiria</taxon>
        <taxon>Saprospirales</taxon>
        <taxon>Saprospiraceae</taxon>
        <taxon>Aureispira</taxon>
        <taxon>environmental samples</taxon>
    </lineage>
</organism>
<feature type="binding site" evidence="10">
    <location>
        <position position="437"/>
    </location>
    <ligand>
        <name>substrate</name>
    </ligand>
</feature>
<comment type="similarity">
    <text evidence="2 11">Belongs to the glycosyl hydrolase 1 family.</text>
</comment>
<feature type="active site" description="Nucleophile" evidence="9">
    <location>
        <position position="391"/>
    </location>
</feature>
<dbReference type="GO" id="GO:0008422">
    <property type="term" value="F:beta-glucosidase activity"/>
    <property type="evidence" value="ECO:0007669"/>
    <property type="project" value="UniProtKB-EC"/>
</dbReference>
<accession>A0A6S6T3D8</accession>
<evidence type="ECO:0000256" key="3">
    <source>
        <dbReference type="ARBA" id="ARBA00012744"/>
    </source>
</evidence>
<protein>
    <recommendedName>
        <fullName evidence="3 11">Beta-glucosidase</fullName>
        <ecNumber evidence="3 11">3.2.1.21</ecNumber>
    </recommendedName>
</protein>
<sequence length="480" mass="55787">MNRRNFIKLSSAALSSTLITKPLDLLGMPMNTPDFTKADFGPDFKWGIAASAYQIEGAWNEEGKGPSIWDTFTHNKPHKIKNRHNSDRSYDFYHNYKEDIALIKKLNFETFRFSFSWSRIFPEGIGRVNQKGIDFYHRVIDRCLELGVEPWALMYHFDLPQALEDKGGWANRDVVNWFDEYTHKVTTEYGDKVKTWFGQNEPIGFTLGGYLAMYHAPGYFAPQKFLKAIHHALMCQASSGRIMRENVKDGQIGAALSCAYVSPKNQQKRHVEAAHRMDIILNRLCLEPHLGMGYPTERFPFLDKIHRYVKEGDLEKLKFDFDFIGLQNYTQFVARHAMLPCVWAFEQKPQNRGIPPEMITDMGWEVCPEGLYKIIKQYAAYENLPPIMITENGCAMPDKVEDGKVHDPRRVEFYKSYLQQVLKAKNEGIDIRGYFAWTIMDNFEWAEGFDPRFGLVHVDFETQKRTIKDSGLWFQEFLGQ</sequence>
<dbReference type="InterPro" id="IPR017736">
    <property type="entry name" value="Glyco_hydro_1_beta-glucosidase"/>
</dbReference>
<dbReference type="Gene3D" id="3.20.20.80">
    <property type="entry name" value="Glycosidases"/>
    <property type="match status" value="1"/>
</dbReference>
<dbReference type="InterPro" id="IPR017853">
    <property type="entry name" value="GH"/>
</dbReference>
<evidence type="ECO:0000256" key="4">
    <source>
        <dbReference type="ARBA" id="ARBA00022801"/>
    </source>
</evidence>
<dbReference type="SUPFAM" id="SSF51445">
    <property type="entry name" value="(Trans)glycosidases"/>
    <property type="match status" value="1"/>
</dbReference>
<dbReference type="FunFam" id="3.20.20.80:FF:000004">
    <property type="entry name" value="Beta-glucosidase 6-phospho-beta-glucosidase"/>
    <property type="match status" value="1"/>
</dbReference>
<gene>
    <name evidence="12" type="ORF">HELGO_WM40527</name>
</gene>
<dbReference type="NCBIfam" id="TIGR03356">
    <property type="entry name" value="BGL"/>
    <property type="match status" value="1"/>
</dbReference>
<dbReference type="InterPro" id="IPR033132">
    <property type="entry name" value="GH_1_N_CS"/>
</dbReference>
<dbReference type="InterPro" id="IPR001360">
    <property type="entry name" value="Glyco_hydro_1"/>
</dbReference>
<evidence type="ECO:0000256" key="1">
    <source>
        <dbReference type="ARBA" id="ARBA00000448"/>
    </source>
</evidence>
<dbReference type="GO" id="GO:0030245">
    <property type="term" value="P:cellulose catabolic process"/>
    <property type="evidence" value="ECO:0007669"/>
    <property type="project" value="UniProtKB-KW"/>
</dbReference>